<dbReference type="AlphaFoldDB" id="A0A9N9NGX3"/>
<reference evidence="3" key="1">
    <citation type="submission" date="2021-06" db="EMBL/GenBank/DDBJ databases">
        <authorList>
            <person name="Kallberg Y."/>
            <person name="Tangrot J."/>
            <person name="Rosling A."/>
        </authorList>
    </citation>
    <scope>NUCLEOTIDE SEQUENCE</scope>
    <source>
        <strain evidence="3">IN212</strain>
    </source>
</reference>
<evidence type="ECO:0000256" key="1">
    <source>
        <dbReference type="SAM" id="Phobius"/>
    </source>
</evidence>
<keyword evidence="1" id="KW-0812">Transmembrane</keyword>
<feature type="non-terminal residue" evidence="3">
    <location>
        <position position="118"/>
    </location>
</feature>
<keyword evidence="1" id="KW-1133">Transmembrane helix</keyword>
<dbReference type="Proteomes" id="UP000789396">
    <property type="component" value="Unassembled WGS sequence"/>
</dbReference>
<feature type="transmembrane region" description="Helical" evidence="1">
    <location>
        <begin position="95"/>
        <end position="112"/>
    </location>
</feature>
<sequence>MSLKFYIIFAFILLIACSTWSAPVSEGGNGDGGLVKLEAVNGTSKRDTTPEHSGFIKMADFKNKRGPSEHELTENLSKREPADELAEHKISKRSIMYYGVIALVIFTVHIATTPPHLI</sequence>
<organism evidence="3 4">
    <name type="scientific">Racocetra fulgida</name>
    <dbReference type="NCBI Taxonomy" id="60492"/>
    <lineage>
        <taxon>Eukaryota</taxon>
        <taxon>Fungi</taxon>
        <taxon>Fungi incertae sedis</taxon>
        <taxon>Mucoromycota</taxon>
        <taxon>Glomeromycotina</taxon>
        <taxon>Glomeromycetes</taxon>
        <taxon>Diversisporales</taxon>
        <taxon>Gigasporaceae</taxon>
        <taxon>Racocetra</taxon>
    </lineage>
</organism>
<evidence type="ECO:0000313" key="4">
    <source>
        <dbReference type="Proteomes" id="UP000789396"/>
    </source>
</evidence>
<proteinExistence type="predicted"/>
<feature type="signal peptide" evidence="2">
    <location>
        <begin position="1"/>
        <end position="21"/>
    </location>
</feature>
<dbReference type="EMBL" id="CAJVPZ010028021">
    <property type="protein sequence ID" value="CAG8730100.1"/>
    <property type="molecule type" value="Genomic_DNA"/>
</dbReference>
<dbReference type="OrthoDB" id="2429635at2759"/>
<comment type="caution">
    <text evidence="3">The sequence shown here is derived from an EMBL/GenBank/DDBJ whole genome shotgun (WGS) entry which is preliminary data.</text>
</comment>
<name>A0A9N9NGX3_9GLOM</name>
<evidence type="ECO:0000313" key="3">
    <source>
        <dbReference type="EMBL" id="CAG8730100.1"/>
    </source>
</evidence>
<dbReference type="PROSITE" id="PS51257">
    <property type="entry name" value="PROKAR_LIPOPROTEIN"/>
    <property type="match status" value="1"/>
</dbReference>
<evidence type="ECO:0000256" key="2">
    <source>
        <dbReference type="SAM" id="SignalP"/>
    </source>
</evidence>
<keyword evidence="2" id="KW-0732">Signal</keyword>
<accession>A0A9N9NGX3</accession>
<feature type="chain" id="PRO_5040114156" evidence="2">
    <location>
        <begin position="22"/>
        <end position="118"/>
    </location>
</feature>
<gene>
    <name evidence="3" type="ORF">RFULGI_LOCUS12068</name>
</gene>
<keyword evidence="1" id="KW-0472">Membrane</keyword>
<protein>
    <submittedName>
        <fullName evidence="3">11920_t:CDS:1</fullName>
    </submittedName>
</protein>
<keyword evidence="4" id="KW-1185">Reference proteome</keyword>